<evidence type="ECO:0000313" key="1">
    <source>
        <dbReference type="EMBL" id="RKP17281.1"/>
    </source>
</evidence>
<name>A0A4P9YFB0_ROZAC</name>
<protein>
    <submittedName>
        <fullName evidence="1">Uncharacterized protein</fullName>
    </submittedName>
</protein>
<gene>
    <name evidence="1" type="ORF">ROZALSC1DRAFT_24360</name>
</gene>
<reference evidence="2" key="1">
    <citation type="journal article" date="2018" name="Nat. Microbiol.">
        <title>Leveraging single-cell genomics to expand the fungal tree of life.</title>
        <authorList>
            <person name="Ahrendt S.R."/>
            <person name="Quandt C.A."/>
            <person name="Ciobanu D."/>
            <person name="Clum A."/>
            <person name="Salamov A."/>
            <person name="Andreopoulos B."/>
            <person name="Cheng J.F."/>
            <person name="Woyke T."/>
            <person name="Pelin A."/>
            <person name="Henrissat B."/>
            <person name="Reynolds N.K."/>
            <person name="Benny G.L."/>
            <person name="Smith M.E."/>
            <person name="James T.Y."/>
            <person name="Grigoriev I.V."/>
        </authorList>
    </citation>
    <scope>NUCLEOTIDE SEQUENCE [LARGE SCALE GENOMIC DNA]</scope>
    <source>
        <strain evidence="2">CSF55</strain>
    </source>
</reference>
<dbReference type="AlphaFoldDB" id="A0A4P9YFB0"/>
<evidence type="ECO:0000313" key="2">
    <source>
        <dbReference type="Proteomes" id="UP000281549"/>
    </source>
</evidence>
<sequence length="244" mass="27977">MEPDNCNNLVYEGEGKSVGDNKAVIQADGISRNLKVLRNNSINVCPICHSIQSIVENNQKSLHLRYLKCQCGSKCEVQFRATSCLKCGQIKVEKNSLKHFPATEGDDIMVCKGLFTSRKLAYIKENLDAKPKDLYRELQAHFSDIDYFPTKLEVINKRKYIKKTQDDENSNSIETCRQIITGGTKNINTMNDLEYQNFPDDSVLCLNNIVSAVDFYSQTYTIPKRTKYNKLMLNTYFKPLLKYI</sequence>
<proteinExistence type="predicted"/>
<dbReference type="Proteomes" id="UP000281549">
    <property type="component" value="Unassembled WGS sequence"/>
</dbReference>
<dbReference type="EMBL" id="ML005922">
    <property type="protein sequence ID" value="RKP17281.1"/>
    <property type="molecule type" value="Genomic_DNA"/>
</dbReference>
<organism evidence="1 2">
    <name type="scientific">Rozella allomycis (strain CSF55)</name>
    <dbReference type="NCBI Taxonomy" id="988480"/>
    <lineage>
        <taxon>Eukaryota</taxon>
        <taxon>Fungi</taxon>
        <taxon>Fungi incertae sedis</taxon>
        <taxon>Cryptomycota</taxon>
        <taxon>Cryptomycota incertae sedis</taxon>
        <taxon>Rozella</taxon>
    </lineage>
</organism>
<accession>A0A4P9YFB0</accession>